<protein>
    <recommendedName>
        <fullName evidence="3">GNAT family N-acetyltransferase</fullName>
    </recommendedName>
</protein>
<gene>
    <name evidence="1" type="ORF">CAP51_16995</name>
</gene>
<dbReference type="RefSeq" id="WP_087621957.1">
    <property type="nucleotide sequence ID" value="NZ_NEXX01000010.1"/>
</dbReference>
<dbReference type="OrthoDB" id="9799320at2"/>
<organism evidence="1 2">
    <name type="scientific">Acinetobacter populi</name>
    <dbReference type="NCBI Taxonomy" id="1582270"/>
    <lineage>
        <taxon>Bacteria</taxon>
        <taxon>Pseudomonadati</taxon>
        <taxon>Pseudomonadota</taxon>
        <taxon>Gammaproteobacteria</taxon>
        <taxon>Moraxellales</taxon>
        <taxon>Moraxellaceae</taxon>
        <taxon>Acinetobacter</taxon>
    </lineage>
</organism>
<evidence type="ECO:0000313" key="2">
    <source>
        <dbReference type="Proteomes" id="UP000196536"/>
    </source>
</evidence>
<comment type="caution">
    <text evidence="1">The sequence shown here is derived from an EMBL/GenBank/DDBJ whole genome shotgun (WGS) entry which is preliminary data.</text>
</comment>
<dbReference type="AlphaFoldDB" id="A0A1Z9YTI0"/>
<proteinExistence type="predicted"/>
<evidence type="ECO:0008006" key="3">
    <source>
        <dbReference type="Google" id="ProtNLM"/>
    </source>
</evidence>
<name>A0A1Z9YTI0_9GAMM</name>
<reference evidence="1 2" key="1">
    <citation type="submission" date="2017-05" db="EMBL/GenBank/DDBJ databases">
        <title>Acinetobacter populi ANC 5415 (= PBJ7), whole genome shotgun sequencing project.</title>
        <authorList>
            <person name="Nemec A."/>
            <person name="Radolfova-Krizova L."/>
        </authorList>
    </citation>
    <scope>NUCLEOTIDE SEQUENCE [LARGE SCALE GENOMIC DNA]</scope>
    <source>
        <strain evidence="1 2">PBJ7</strain>
    </source>
</reference>
<dbReference type="EMBL" id="NEXX01000010">
    <property type="protein sequence ID" value="OUY05507.1"/>
    <property type="molecule type" value="Genomic_DNA"/>
</dbReference>
<evidence type="ECO:0000313" key="1">
    <source>
        <dbReference type="EMBL" id="OUY05507.1"/>
    </source>
</evidence>
<keyword evidence="2" id="KW-1185">Reference proteome</keyword>
<accession>A0A1Z9YTI0</accession>
<sequence>MSNYIYKKVDTLIIDSDLCAIFSNKQNFTQSFKLGENLDYLSNPNQEFFKVFNHEKILMGYVWFEVVKDDLGQYGCSHEIEISFARSLLSKGIDQKCFIDNIFLDLEHIKDLLPEDWFGCTNSVWLGKIEDNNDGHSYISEKLIQHGFEYNLNYAAFIKKV</sequence>
<dbReference type="Proteomes" id="UP000196536">
    <property type="component" value="Unassembled WGS sequence"/>
</dbReference>